<dbReference type="GO" id="GO:0016477">
    <property type="term" value="P:cell migration"/>
    <property type="evidence" value="ECO:0007669"/>
    <property type="project" value="TreeGrafter"/>
</dbReference>
<dbReference type="Gene3D" id="3.30.505.10">
    <property type="entry name" value="SH2 domain"/>
    <property type="match status" value="1"/>
</dbReference>
<evidence type="ECO:0000256" key="4">
    <source>
        <dbReference type="PROSITE-ProRule" id="PRU00192"/>
    </source>
</evidence>
<dbReference type="Gene3D" id="2.30.30.40">
    <property type="entry name" value="SH3 Domains"/>
    <property type="match status" value="2"/>
</dbReference>
<evidence type="ECO:0000256" key="1">
    <source>
        <dbReference type="ARBA" id="ARBA00022443"/>
    </source>
</evidence>
<dbReference type="FunFam" id="2.30.30.40:FF:000039">
    <property type="entry name" value="Vav guanine nucleotide exchange factor 3"/>
    <property type="match status" value="1"/>
</dbReference>
<dbReference type="PROSITE" id="PS50001">
    <property type="entry name" value="SH2"/>
    <property type="match status" value="1"/>
</dbReference>
<dbReference type="PANTHER" id="PTHR45818">
    <property type="entry name" value="PROTEIN VAV"/>
    <property type="match status" value="1"/>
</dbReference>
<gene>
    <name evidence="7" type="primary">VAV3</name>
</gene>
<dbReference type="InterPro" id="IPR036028">
    <property type="entry name" value="SH3-like_dom_sf"/>
</dbReference>
<reference evidence="8" key="1">
    <citation type="journal article" date="2018" name="PLoS ONE">
        <title>Chinook salmon (Oncorhynchus tshawytscha) genome and transcriptome.</title>
        <authorList>
            <person name="Christensen K.A."/>
            <person name="Leong J.S."/>
            <person name="Sakhrani D."/>
            <person name="Biagi C.A."/>
            <person name="Minkley D.R."/>
            <person name="Withler R.E."/>
            <person name="Rondeau E.B."/>
            <person name="Koop B.F."/>
            <person name="Devlin R.H."/>
        </authorList>
    </citation>
    <scope>NUCLEOTIDE SEQUENCE [LARGE SCALE GENOMIC DNA]</scope>
</reference>
<dbReference type="SUPFAM" id="SSF55550">
    <property type="entry name" value="SH2 domain"/>
    <property type="match status" value="1"/>
</dbReference>
<dbReference type="InterPro" id="IPR036860">
    <property type="entry name" value="SH2_dom_sf"/>
</dbReference>
<protein>
    <submittedName>
        <fullName evidence="7">Uncharacterized protein</fullName>
    </submittedName>
</protein>
<dbReference type="PANTHER" id="PTHR45818:SF5">
    <property type="entry name" value="GUANINE NUCLEOTIDE EXCHANGE FACTOR VAV3 ISOFORM X1"/>
    <property type="match status" value="1"/>
</dbReference>
<evidence type="ECO:0000313" key="8">
    <source>
        <dbReference type="Proteomes" id="UP000694402"/>
    </source>
</evidence>
<dbReference type="PRINTS" id="PR00452">
    <property type="entry name" value="SH3DOMAIN"/>
</dbReference>
<reference evidence="7" key="2">
    <citation type="submission" date="2025-08" db="UniProtKB">
        <authorList>
            <consortium name="Ensembl"/>
        </authorList>
    </citation>
    <scope>IDENTIFICATION</scope>
</reference>
<dbReference type="Ensembl" id="ENSOTST00005157469.1">
    <property type="protein sequence ID" value="ENSOTSP00005105807.1"/>
    <property type="gene ID" value="ENSOTSG00005051223.1"/>
</dbReference>
<dbReference type="InterPro" id="IPR001452">
    <property type="entry name" value="SH3_domain"/>
</dbReference>
<keyword evidence="8" id="KW-1185">Reference proteome</keyword>
<dbReference type="SMART" id="SM00252">
    <property type="entry name" value="SH2"/>
    <property type="match status" value="1"/>
</dbReference>
<dbReference type="SUPFAM" id="SSF50044">
    <property type="entry name" value="SH3-domain"/>
    <property type="match status" value="2"/>
</dbReference>
<dbReference type="FunFam" id="3.30.505.10:FF:000024">
    <property type="entry name" value="Vav guanine nucleotide exchange factor 2"/>
    <property type="match status" value="1"/>
</dbReference>
<accession>A0AAZ3NN23</accession>
<dbReference type="Pfam" id="PF00017">
    <property type="entry name" value="SH2"/>
    <property type="match status" value="1"/>
</dbReference>
<evidence type="ECO:0000256" key="3">
    <source>
        <dbReference type="PROSITE-ProRule" id="PRU00191"/>
    </source>
</evidence>
<dbReference type="GO" id="GO:0005737">
    <property type="term" value="C:cytoplasm"/>
    <property type="evidence" value="ECO:0007669"/>
    <property type="project" value="TreeGrafter"/>
</dbReference>
<dbReference type="SMART" id="SM00326">
    <property type="entry name" value="SH3"/>
    <property type="match status" value="2"/>
</dbReference>
<dbReference type="Pfam" id="PF07653">
    <property type="entry name" value="SH3_2"/>
    <property type="match status" value="2"/>
</dbReference>
<evidence type="ECO:0000313" key="7">
    <source>
        <dbReference type="Ensembl" id="ENSOTSP00005105807.1"/>
    </source>
</evidence>
<reference evidence="7" key="3">
    <citation type="submission" date="2025-09" db="UniProtKB">
        <authorList>
            <consortium name="Ensembl"/>
        </authorList>
    </citation>
    <scope>IDENTIFICATION</scope>
</reference>
<feature type="domain" description="SH3" evidence="6">
    <location>
        <begin position="42"/>
        <end position="108"/>
    </location>
</feature>
<evidence type="ECO:0000259" key="5">
    <source>
        <dbReference type="PROSITE" id="PS50001"/>
    </source>
</evidence>
<dbReference type="GeneTree" id="ENSGT00940000155252"/>
<dbReference type="PRINTS" id="PR00401">
    <property type="entry name" value="SH2DOMAIN"/>
</dbReference>
<sequence length="295" mass="33549">MCIHACVHVRACVCVRLCVMCVSDIPSLSPQRAPTVRKQPDPGLPRMLVIRDYCGIPSPQSAPPLTIHAGDIIELICADLHSSWWQGKILATREIGSFPSDAVRPCPCVPKPVDYSAQLWFAGPMERQEATVKLMDRENSTYLIRHRTRESNEYAISIKFNDEVKHIKILTKNECFYIAETRLFKTVLDLVDYYKQHSLREGFKSLDTTLQVPFREPSNGNNMPQGIRHTGTVFSPRVVGIALARYDFSSRDTRELSLQEGDLVKIYTKMANGWWKGEVNGRVGWFPSTYVEEED</sequence>
<dbReference type="GO" id="GO:0005886">
    <property type="term" value="C:plasma membrane"/>
    <property type="evidence" value="ECO:0007669"/>
    <property type="project" value="TreeGrafter"/>
</dbReference>
<name>A0AAZ3NN23_ONCTS</name>
<dbReference type="GO" id="GO:0005085">
    <property type="term" value="F:guanyl-nucleotide exchange factor activity"/>
    <property type="evidence" value="ECO:0007669"/>
    <property type="project" value="TreeGrafter"/>
</dbReference>
<dbReference type="Proteomes" id="UP000694402">
    <property type="component" value="Unassembled WGS sequence"/>
</dbReference>
<dbReference type="PROSITE" id="PS50002">
    <property type="entry name" value="SH3"/>
    <property type="match status" value="2"/>
</dbReference>
<organism evidence="7 8">
    <name type="scientific">Oncorhynchus tshawytscha</name>
    <name type="common">Chinook salmon</name>
    <name type="synonym">Salmo tshawytscha</name>
    <dbReference type="NCBI Taxonomy" id="74940"/>
    <lineage>
        <taxon>Eukaryota</taxon>
        <taxon>Metazoa</taxon>
        <taxon>Chordata</taxon>
        <taxon>Craniata</taxon>
        <taxon>Vertebrata</taxon>
        <taxon>Euteleostomi</taxon>
        <taxon>Actinopterygii</taxon>
        <taxon>Neopterygii</taxon>
        <taxon>Teleostei</taxon>
        <taxon>Protacanthopterygii</taxon>
        <taxon>Salmoniformes</taxon>
        <taxon>Salmonidae</taxon>
        <taxon>Salmoninae</taxon>
        <taxon>Oncorhynchus</taxon>
    </lineage>
</organism>
<keyword evidence="3" id="KW-0727">SH2 domain</keyword>
<keyword evidence="1 4" id="KW-0728">SH3 domain</keyword>
<dbReference type="AlphaFoldDB" id="A0AAZ3NN23"/>
<dbReference type="InterPro" id="IPR000980">
    <property type="entry name" value="SH2"/>
</dbReference>
<evidence type="ECO:0000256" key="2">
    <source>
        <dbReference type="ARBA" id="ARBA00023288"/>
    </source>
</evidence>
<feature type="domain" description="SH3" evidence="6">
    <location>
        <begin position="237"/>
        <end position="295"/>
    </location>
</feature>
<feature type="domain" description="SH2" evidence="5">
    <location>
        <begin position="120"/>
        <end position="214"/>
    </location>
</feature>
<dbReference type="PRINTS" id="PR00499">
    <property type="entry name" value="P67PHOX"/>
</dbReference>
<keyword evidence="2" id="KW-0449">Lipoprotein</keyword>
<evidence type="ECO:0000259" key="6">
    <source>
        <dbReference type="PROSITE" id="PS50002"/>
    </source>
</evidence>
<proteinExistence type="predicted"/>